<sequence length="113" mass="11881">MSIFRRHRGEHDASQSPPGEGGAPEARLHATVSGMVQGVGFRYSTLGEADRLGLVGSAANLPDGTVEVTAEGSREDVEALLAWLRSEDAPGRVDAVDASIGPGTGEFSRFRVF</sequence>
<comment type="caution">
    <text evidence="9">The sequence shown here is derived from an EMBL/GenBank/DDBJ whole genome shotgun (WGS) entry which is preliminary data.</text>
</comment>
<evidence type="ECO:0000313" key="10">
    <source>
        <dbReference type="Proteomes" id="UP001500432"/>
    </source>
</evidence>
<dbReference type="Pfam" id="PF00708">
    <property type="entry name" value="Acylphosphatase"/>
    <property type="match status" value="1"/>
</dbReference>
<evidence type="ECO:0000256" key="2">
    <source>
        <dbReference type="ARBA" id="ARBA00012150"/>
    </source>
</evidence>
<dbReference type="InterPro" id="IPR036046">
    <property type="entry name" value="Acylphosphatase-like_dom_sf"/>
</dbReference>
<reference evidence="9 10" key="1">
    <citation type="journal article" date="2019" name="Int. J. Syst. Evol. Microbiol.">
        <title>The Global Catalogue of Microorganisms (GCM) 10K type strain sequencing project: providing services to taxonomists for standard genome sequencing and annotation.</title>
        <authorList>
            <consortium name="The Broad Institute Genomics Platform"/>
            <consortium name="The Broad Institute Genome Sequencing Center for Infectious Disease"/>
            <person name="Wu L."/>
            <person name="Ma J."/>
        </authorList>
    </citation>
    <scope>NUCLEOTIDE SEQUENCE [LARGE SCALE GENOMIC DNA]</scope>
    <source>
        <strain evidence="9 10">JCM 16034</strain>
    </source>
</reference>
<dbReference type="EMBL" id="BAAAQW010000007">
    <property type="protein sequence ID" value="GAA2201563.1"/>
    <property type="molecule type" value="Genomic_DNA"/>
</dbReference>
<feature type="active site" evidence="5">
    <location>
        <position position="42"/>
    </location>
</feature>
<protein>
    <recommendedName>
        <fullName evidence="3 5">acylphosphatase</fullName>
        <ecNumber evidence="2 5">3.6.1.7</ecNumber>
    </recommendedName>
</protein>
<accession>A0ABN3BXE9</accession>
<dbReference type="RefSeq" id="WP_344300229.1">
    <property type="nucleotide sequence ID" value="NZ_BAAAQW010000007.1"/>
</dbReference>
<dbReference type="PANTHER" id="PTHR47268:SF4">
    <property type="entry name" value="ACYLPHOSPHATASE"/>
    <property type="match status" value="1"/>
</dbReference>
<feature type="region of interest" description="Disordered" evidence="7">
    <location>
        <begin position="1"/>
        <end position="26"/>
    </location>
</feature>
<dbReference type="EC" id="3.6.1.7" evidence="2 5"/>
<dbReference type="NCBIfam" id="NF011001">
    <property type="entry name" value="PRK14427.1"/>
    <property type="match status" value="1"/>
</dbReference>
<evidence type="ECO:0000256" key="4">
    <source>
        <dbReference type="ARBA" id="ARBA00047645"/>
    </source>
</evidence>
<dbReference type="Gene3D" id="3.30.70.100">
    <property type="match status" value="1"/>
</dbReference>
<dbReference type="InterPro" id="IPR001792">
    <property type="entry name" value="Acylphosphatase-like_dom"/>
</dbReference>
<proteinExistence type="inferred from homology"/>
<feature type="active site" evidence="5">
    <location>
        <position position="60"/>
    </location>
</feature>
<evidence type="ECO:0000256" key="5">
    <source>
        <dbReference type="PROSITE-ProRule" id="PRU00520"/>
    </source>
</evidence>
<name>A0ABN3BXE9_9MICC</name>
<comment type="catalytic activity">
    <reaction evidence="4 5">
        <text>an acyl phosphate + H2O = a carboxylate + phosphate + H(+)</text>
        <dbReference type="Rhea" id="RHEA:14965"/>
        <dbReference type="ChEBI" id="CHEBI:15377"/>
        <dbReference type="ChEBI" id="CHEBI:15378"/>
        <dbReference type="ChEBI" id="CHEBI:29067"/>
        <dbReference type="ChEBI" id="CHEBI:43474"/>
        <dbReference type="ChEBI" id="CHEBI:59918"/>
        <dbReference type="EC" id="3.6.1.7"/>
    </reaction>
</comment>
<evidence type="ECO:0000256" key="3">
    <source>
        <dbReference type="ARBA" id="ARBA00015991"/>
    </source>
</evidence>
<keyword evidence="5" id="KW-0378">Hydrolase</keyword>
<dbReference type="PANTHER" id="PTHR47268">
    <property type="entry name" value="ACYLPHOSPHATASE"/>
    <property type="match status" value="1"/>
</dbReference>
<keyword evidence="10" id="KW-1185">Reference proteome</keyword>
<dbReference type="SUPFAM" id="SSF54975">
    <property type="entry name" value="Acylphosphatase/BLUF domain-like"/>
    <property type="match status" value="1"/>
</dbReference>
<dbReference type="PROSITE" id="PS00150">
    <property type="entry name" value="ACYLPHOSPHATASE_1"/>
    <property type="match status" value="1"/>
</dbReference>
<gene>
    <name evidence="9" type="ORF">GCM10009849_26490</name>
</gene>
<feature type="domain" description="Acylphosphatase-like" evidence="8">
    <location>
        <begin position="27"/>
        <end position="113"/>
    </location>
</feature>
<dbReference type="Proteomes" id="UP001500432">
    <property type="component" value="Unassembled WGS sequence"/>
</dbReference>
<evidence type="ECO:0000259" key="8">
    <source>
        <dbReference type="PROSITE" id="PS51160"/>
    </source>
</evidence>
<comment type="similarity">
    <text evidence="1 6">Belongs to the acylphosphatase family.</text>
</comment>
<dbReference type="InterPro" id="IPR017968">
    <property type="entry name" value="Acylphosphatase_CS"/>
</dbReference>
<evidence type="ECO:0000256" key="7">
    <source>
        <dbReference type="SAM" id="MobiDB-lite"/>
    </source>
</evidence>
<dbReference type="PROSITE" id="PS51160">
    <property type="entry name" value="ACYLPHOSPHATASE_3"/>
    <property type="match status" value="1"/>
</dbReference>
<dbReference type="InterPro" id="IPR020456">
    <property type="entry name" value="Acylphosphatase"/>
</dbReference>
<evidence type="ECO:0000256" key="6">
    <source>
        <dbReference type="RuleBase" id="RU004168"/>
    </source>
</evidence>
<evidence type="ECO:0000256" key="1">
    <source>
        <dbReference type="ARBA" id="ARBA00005614"/>
    </source>
</evidence>
<evidence type="ECO:0000313" key="9">
    <source>
        <dbReference type="EMBL" id="GAA2201563.1"/>
    </source>
</evidence>
<organism evidence="9 10">
    <name type="scientific">Sinomonas flava</name>
    <dbReference type="NCBI Taxonomy" id="496857"/>
    <lineage>
        <taxon>Bacteria</taxon>
        <taxon>Bacillati</taxon>
        <taxon>Actinomycetota</taxon>
        <taxon>Actinomycetes</taxon>
        <taxon>Micrococcales</taxon>
        <taxon>Micrococcaceae</taxon>
        <taxon>Sinomonas</taxon>
    </lineage>
</organism>